<gene>
    <name evidence="1" type="ORF">UFOVP112_141</name>
</gene>
<proteinExistence type="predicted"/>
<sequence>MKQFRATVKTSGVWVQTVVYAENSIRAMLILQAQFGSTNVLGVPVEIN</sequence>
<evidence type="ECO:0000313" key="1">
    <source>
        <dbReference type="EMBL" id="CAB4129043.1"/>
    </source>
</evidence>
<name>A0A6J5L6N4_9CAUD</name>
<dbReference type="EMBL" id="LR796233">
    <property type="protein sequence ID" value="CAB4129043.1"/>
    <property type="molecule type" value="Genomic_DNA"/>
</dbReference>
<organism evidence="1">
    <name type="scientific">uncultured Caudovirales phage</name>
    <dbReference type="NCBI Taxonomy" id="2100421"/>
    <lineage>
        <taxon>Viruses</taxon>
        <taxon>Duplodnaviria</taxon>
        <taxon>Heunggongvirae</taxon>
        <taxon>Uroviricota</taxon>
        <taxon>Caudoviricetes</taxon>
        <taxon>Peduoviridae</taxon>
        <taxon>Maltschvirus</taxon>
        <taxon>Maltschvirus maltsch</taxon>
    </lineage>
</organism>
<protein>
    <submittedName>
        <fullName evidence="1">Uncharacterized protein</fullName>
    </submittedName>
</protein>
<accession>A0A6J5L6N4</accession>
<reference evidence="1" key="1">
    <citation type="submission" date="2020-04" db="EMBL/GenBank/DDBJ databases">
        <authorList>
            <person name="Chiriac C."/>
            <person name="Salcher M."/>
            <person name="Ghai R."/>
            <person name="Kavagutti S V."/>
        </authorList>
    </citation>
    <scope>NUCLEOTIDE SEQUENCE</scope>
</reference>